<keyword evidence="1" id="KW-0812">Transmembrane</keyword>
<proteinExistence type="predicted"/>
<feature type="transmembrane region" description="Helical" evidence="1">
    <location>
        <begin position="112"/>
        <end position="143"/>
    </location>
</feature>
<keyword evidence="3" id="KW-1185">Reference proteome</keyword>
<organism evidence="2 3">
    <name type="scientific">Roseospira navarrensis</name>
    <dbReference type="NCBI Taxonomy" id="140058"/>
    <lineage>
        <taxon>Bacteria</taxon>
        <taxon>Pseudomonadati</taxon>
        <taxon>Pseudomonadota</taxon>
        <taxon>Alphaproteobacteria</taxon>
        <taxon>Rhodospirillales</taxon>
        <taxon>Rhodospirillaceae</taxon>
        <taxon>Roseospira</taxon>
    </lineage>
</organism>
<evidence type="ECO:0000313" key="3">
    <source>
        <dbReference type="Proteomes" id="UP000434582"/>
    </source>
</evidence>
<dbReference type="EMBL" id="WIVE01000008">
    <property type="protein sequence ID" value="MQX35752.1"/>
    <property type="molecule type" value="Genomic_DNA"/>
</dbReference>
<reference evidence="2 3" key="1">
    <citation type="submission" date="2019-10" db="EMBL/GenBank/DDBJ databases">
        <title>Draft whole-genome sequence of the purple nonsulfur photosynthetic bacterium Roseospira navarrensis DSM 15114.</title>
        <authorList>
            <person name="Kyndt J.A."/>
            <person name="Meyer T.E."/>
        </authorList>
    </citation>
    <scope>NUCLEOTIDE SEQUENCE [LARGE SCALE GENOMIC DNA]</scope>
    <source>
        <strain evidence="2 3">DSM 15114</strain>
    </source>
</reference>
<protein>
    <submittedName>
        <fullName evidence="2">DUF2189 domain-containing protein</fullName>
    </submittedName>
</protein>
<evidence type="ECO:0000256" key="1">
    <source>
        <dbReference type="SAM" id="Phobius"/>
    </source>
</evidence>
<gene>
    <name evidence="2" type="ORF">GHC57_04385</name>
</gene>
<keyword evidence="1" id="KW-0472">Membrane</keyword>
<dbReference type="OrthoDB" id="9809543at2"/>
<sequence length="263" mass="27506">MMRTVTADLGTGPVPDYESVTVDESGLWVHRALADFRRAPVTSLIYGGVFVGISWLVVAAMLFAGLGSVLLPLASGFMLVGAMFAVPLHVISRAHEQGESISLIEAIRRSRASVPGLAFVGITLTLVMLSWMLLALLLFAGFYGGQPPTLTHFATALLSSPQAAIFLAVGTVVGGVMATVAFALAAFSIPMLVDRPDTQPVHAMAVSIEAVARQPGVLIGWGATIGFITVSGMVPAFLGLAFTLPLAGYASWHAYRAILPRGA</sequence>
<feature type="transmembrane region" description="Helical" evidence="1">
    <location>
        <begin position="210"/>
        <end position="230"/>
    </location>
</feature>
<dbReference type="AlphaFoldDB" id="A0A7X2D3L7"/>
<feature type="transmembrane region" description="Helical" evidence="1">
    <location>
        <begin position="70"/>
        <end position="91"/>
    </location>
</feature>
<evidence type="ECO:0000313" key="2">
    <source>
        <dbReference type="EMBL" id="MQX35752.1"/>
    </source>
</evidence>
<dbReference type="Pfam" id="PF09955">
    <property type="entry name" value="DUF2189"/>
    <property type="match status" value="1"/>
</dbReference>
<dbReference type="Proteomes" id="UP000434582">
    <property type="component" value="Unassembled WGS sequence"/>
</dbReference>
<feature type="transmembrane region" description="Helical" evidence="1">
    <location>
        <begin position="44"/>
        <end position="64"/>
    </location>
</feature>
<name>A0A7X2D3L7_9PROT</name>
<dbReference type="InterPro" id="IPR018692">
    <property type="entry name" value="DUF2189"/>
</dbReference>
<dbReference type="RefSeq" id="WP_153341567.1">
    <property type="nucleotide sequence ID" value="NZ_WIVE01000008.1"/>
</dbReference>
<comment type="caution">
    <text evidence="2">The sequence shown here is derived from an EMBL/GenBank/DDBJ whole genome shotgun (WGS) entry which is preliminary data.</text>
</comment>
<feature type="transmembrane region" description="Helical" evidence="1">
    <location>
        <begin position="163"/>
        <end position="189"/>
    </location>
</feature>
<accession>A0A7X2D3L7</accession>
<keyword evidence="1" id="KW-1133">Transmembrane helix</keyword>